<dbReference type="OrthoDB" id="2019491at2759"/>
<dbReference type="SUPFAM" id="SSF75620">
    <property type="entry name" value="Release factor"/>
    <property type="match status" value="1"/>
</dbReference>
<proteinExistence type="inferred from homology"/>
<evidence type="ECO:0000256" key="2">
    <source>
        <dbReference type="ARBA" id="ARBA00022481"/>
    </source>
</evidence>
<evidence type="ECO:0000256" key="1">
    <source>
        <dbReference type="ARBA" id="ARBA00010835"/>
    </source>
</evidence>
<dbReference type="InterPro" id="IPR005139">
    <property type="entry name" value="PCRF"/>
</dbReference>
<dbReference type="Gene3D" id="3.30.160.20">
    <property type="match status" value="1"/>
</dbReference>
<dbReference type="GO" id="GO:0032543">
    <property type="term" value="P:mitochondrial translation"/>
    <property type="evidence" value="ECO:0007669"/>
    <property type="project" value="UniProtKB-ARBA"/>
</dbReference>
<dbReference type="InterPro" id="IPR000352">
    <property type="entry name" value="Pep_chain_release_fac_I"/>
</dbReference>
<dbReference type="PANTHER" id="PTHR43804">
    <property type="entry name" value="LD18447P"/>
    <property type="match status" value="1"/>
</dbReference>
<comment type="similarity">
    <text evidence="1">Belongs to the prokaryotic/mitochondrial release factor family.</text>
</comment>
<keyword evidence="4" id="KW-0175">Coiled coil</keyword>
<dbReference type="PANTHER" id="PTHR43804:SF7">
    <property type="entry name" value="LD18447P"/>
    <property type="match status" value="1"/>
</dbReference>
<evidence type="ECO:0000256" key="4">
    <source>
        <dbReference type="SAM" id="Coils"/>
    </source>
</evidence>
<evidence type="ECO:0000259" key="5">
    <source>
        <dbReference type="PROSITE" id="PS00745"/>
    </source>
</evidence>
<feature type="domain" description="Prokaryotic-type class I peptide chain release factors" evidence="5">
    <location>
        <begin position="162"/>
        <end position="178"/>
    </location>
</feature>
<dbReference type="GO" id="GO:0003747">
    <property type="term" value="F:translation release factor activity"/>
    <property type="evidence" value="ECO:0007669"/>
    <property type="project" value="InterPro"/>
</dbReference>
<name>A0A9W8BEG0_9FUNG</name>
<dbReference type="Proteomes" id="UP001150907">
    <property type="component" value="Unassembled WGS sequence"/>
</dbReference>
<dbReference type="Pfam" id="PF00472">
    <property type="entry name" value="RF-1"/>
    <property type="match status" value="1"/>
</dbReference>
<evidence type="ECO:0000256" key="3">
    <source>
        <dbReference type="ARBA" id="ARBA00022917"/>
    </source>
</evidence>
<dbReference type="GO" id="GO:0005739">
    <property type="term" value="C:mitochondrion"/>
    <property type="evidence" value="ECO:0007669"/>
    <property type="project" value="GOC"/>
</dbReference>
<comment type="caution">
    <text evidence="6">The sequence shown here is derived from an EMBL/GenBank/DDBJ whole genome shotgun (WGS) entry which is preliminary data.</text>
</comment>
<accession>A0A9W8BEG0</accession>
<reference evidence="6" key="1">
    <citation type="submission" date="2022-07" db="EMBL/GenBank/DDBJ databases">
        <title>Phylogenomic reconstructions and comparative analyses of Kickxellomycotina fungi.</title>
        <authorList>
            <person name="Reynolds N.K."/>
            <person name="Stajich J.E."/>
            <person name="Barry K."/>
            <person name="Grigoriev I.V."/>
            <person name="Crous P."/>
            <person name="Smith M.E."/>
        </authorList>
    </citation>
    <scope>NUCLEOTIDE SEQUENCE</scope>
    <source>
        <strain evidence="6">IMI 214461</strain>
    </source>
</reference>
<feature type="coiled-coil region" evidence="4">
    <location>
        <begin position="191"/>
        <end position="218"/>
    </location>
</feature>
<dbReference type="InterPro" id="IPR045853">
    <property type="entry name" value="Pep_chain_release_fac_I_sf"/>
</dbReference>
<dbReference type="AlphaFoldDB" id="A0A9W8BEG0"/>
<dbReference type="FunFam" id="3.30.160.20:FF:000004">
    <property type="entry name" value="Peptide chain release factor 1"/>
    <property type="match status" value="1"/>
</dbReference>
<keyword evidence="3" id="KW-0648">Protein biosynthesis</keyword>
<gene>
    <name evidence="6" type="ORF">H4R26_005772</name>
</gene>
<dbReference type="Gene3D" id="3.30.70.1660">
    <property type="match status" value="1"/>
</dbReference>
<keyword evidence="7" id="KW-1185">Reference proteome</keyword>
<organism evidence="6 7">
    <name type="scientific">Coemansia thaxteri</name>
    <dbReference type="NCBI Taxonomy" id="2663907"/>
    <lineage>
        <taxon>Eukaryota</taxon>
        <taxon>Fungi</taxon>
        <taxon>Fungi incertae sedis</taxon>
        <taxon>Zoopagomycota</taxon>
        <taxon>Kickxellomycotina</taxon>
        <taxon>Kickxellomycetes</taxon>
        <taxon>Kickxellales</taxon>
        <taxon>Kickxellaceae</taxon>
        <taxon>Coemansia</taxon>
    </lineage>
</organism>
<evidence type="ECO:0000313" key="7">
    <source>
        <dbReference type="Proteomes" id="UP001150907"/>
    </source>
</evidence>
<dbReference type="SMART" id="SM00937">
    <property type="entry name" value="PCRF"/>
    <property type="match status" value="1"/>
</dbReference>
<dbReference type="InterPro" id="IPR050057">
    <property type="entry name" value="Prokaryotic/Mito_RF"/>
</dbReference>
<dbReference type="NCBIfam" id="NF001859">
    <property type="entry name" value="PRK00591.1"/>
    <property type="match status" value="1"/>
</dbReference>
<dbReference type="EMBL" id="JANBQF010001273">
    <property type="protein sequence ID" value="KAJ1997609.1"/>
    <property type="molecule type" value="Genomic_DNA"/>
</dbReference>
<dbReference type="PROSITE" id="PS00745">
    <property type="entry name" value="RF_PROK_I"/>
    <property type="match status" value="1"/>
</dbReference>
<protein>
    <recommendedName>
        <fullName evidence="5">Prokaryotic-type class I peptide chain release factors domain-containing protein</fullName>
    </recommendedName>
</protein>
<evidence type="ECO:0000313" key="6">
    <source>
        <dbReference type="EMBL" id="KAJ1997609.1"/>
    </source>
</evidence>
<dbReference type="Pfam" id="PF03462">
    <property type="entry name" value="PCRF"/>
    <property type="match status" value="1"/>
</dbReference>
<keyword evidence="2" id="KW-0488">Methylation</keyword>
<sequence>MIDQSKDTSLRAMALEERQTALENAAMAEREIINGLLPKDLAEQGGAILEIRAGTGGDEASLFSADLLRMYERHAQLRGWKFSTMTLVDEGDRVKEAVVDVAGRGVFGALMFESGVHRVQRVPATEGQGRIHTSTVTVAVLPHATDVHIDVKESDLRIDVFRASGKGGQHVNTTDSAVRITHLPTGIAVENQQERSQLRNKEKAMQILRARLYDMERQKVDRERRASRNRLIGTGDRSEKCRTYNFAQNRVTDHRINLSLYDLEGVMNGASLQHIIDQLRIQHDLDELADIA</sequence>